<dbReference type="EMBL" id="QTSX02001524">
    <property type="protein sequence ID" value="KAJ9080772.1"/>
    <property type="molecule type" value="Genomic_DNA"/>
</dbReference>
<accession>A0ACC2U1X2</accession>
<organism evidence="1 2">
    <name type="scientific">Entomophthora muscae</name>
    <dbReference type="NCBI Taxonomy" id="34485"/>
    <lineage>
        <taxon>Eukaryota</taxon>
        <taxon>Fungi</taxon>
        <taxon>Fungi incertae sedis</taxon>
        <taxon>Zoopagomycota</taxon>
        <taxon>Entomophthoromycotina</taxon>
        <taxon>Entomophthoromycetes</taxon>
        <taxon>Entomophthorales</taxon>
        <taxon>Entomophthoraceae</taxon>
        <taxon>Entomophthora</taxon>
    </lineage>
</organism>
<name>A0ACC2U1X2_9FUNG</name>
<gene>
    <name evidence="1" type="ORF">DSO57_1021432</name>
</gene>
<sequence length="221" mass="24781">MIHKETGGGKKMKAKGRAAAALSAAPAYAGIIPNNWEAQWDKGDIAGQDGSGKTWHEDSDVPNKGAAEAGLSPGEELDDPNWLDKVSDRELTALNNNLTPKQKIEVLSYQRLFCELLESYNIDDYTAQSWDDEGVCLQDILKWCSLGLTLEQTKLWLHHQFTVDAALSGVMLELMFMQQQYFASTKYQELRLWHGSIQDYPLNPSPTLLNSVYHLRRPNLG</sequence>
<reference evidence="1" key="1">
    <citation type="submission" date="2022-04" db="EMBL/GenBank/DDBJ databases">
        <title>Genome of the entomopathogenic fungus Entomophthora muscae.</title>
        <authorList>
            <person name="Elya C."/>
            <person name="Lovett B.R."/>
            <person name="Lee E."/>
            <person name="Macias A.M."/>
            <person name="Hajek A.E."/>
            <person name="De Bivort B.L."/>
            <person name="Kasson M.T."/>
            <person name="De Fine Licht H.H."/>
            <person name="Stajich J.E."/>
        </authorList>
    </citation>
    <scope>NUCLEOTIDE SEQUENCE</scope>
    <source>
        <strain evidence="1">Berkeley</strain>
    </source>
</reference>
<evidence type="ECO:0000313" key="1">
    <source>
        <dbReference type="EMBL" id="KAJ9080772.1"/>
    </source>
</evidence>
<evidence type="ECO:0000313" key="2">
    <source>
        <dbReference type="Proteomes" id="UP001165960"/>
    </source>
</evidence>
<comment type="caution">
    <text evidence="1">The sequence shown here is derived from an EMBL/GenBank/DDBJ whole genome shotgun (WGS) entry which is preliminary data.</text>
</comment>
<dbReference type="Proteomes" id="UP001165960">
    <property type="component" value="Unassembled WGS sequence"/>
</dbReference>
<proteinExistence type="predicted"/>
<protein>
    <submittedName>
        <fullName evidence="1">Uncharacterized protein</fullName>
    </submittedName>
</protein>
<keyword evidence="2" id="KW-1185">Reference proteome</keyword>